<evidence type="ECO:0000313" key="3">
    <source>
        <dbReference type="EMBL" id="GAA0923743.1"/>
    </source>
</evidence>
<reference evidence="3 4" key="1">
    <citation type="journal article" date="2019" name="Int. J. Syst. Evol. Microbiol.">
        <title>The Global Catalogue of Microorganisms (GCM) 10K type strain sequencing project: providing services to taxonomists for standard genome sequencing and annotation.</title>
        <authorList>
            <consortium name="The Broad Institute Genomics Platform"/>
            <consortium name="The Broad Institute Genome Sequencing Center for Infectious Disease"/>
            <person name="Wu L."/>
            <person name="Ma J."/>
        </authorList>
    </citation>
    <scope>NUCLEOTIDE SEQUENCE [LARGE SCALE GENOMIC DNA]</scope>
    <source>
        <strain evidence="3 4">JCM 10977</strain>
    </source>
</reference>
<dbReference type="InterPro" id="IPR023631">
    <property type="entry name" value="Amidase_dom"/>
</dbReference>
<protein>
    <submittedName>
        <fullName evidence="3">Amidase</fullName>
    </submittedName>
</protein>
<organism evidence="3 4">
    <name type="scientific">Kribbella koreensis</name>
    <dbReference type="NCBI Taxonomy" id="57909"/>
    <lineage>
        <taxon>Bacteria</taxon>
        <taxon>Bacillati</taxon>
        <taxon>Actinomycetota</taxon>
        <taxon>Actinomycetes</taxon>
        <taxon>Propionibacteriales</taxon>
        <taxon>Kribbellaceae</taxon>
        <taxon>Kribbella</taxon>
    </lineage>
</organism>
<feature type="domain" description="Amidase" evidence="2">
    <location>
        <begin position="62"/>
        <end position="514"/>
    </location>
</feature>
<gene>
    <name evidence="3" type="ORF">GCM10009554_02060</name>
</gene>
<dbReference type="EMBL" id="BAAAHK010000001">
    <property type="protein sequence ID" value="GAA0923743.1"/>
    <property type="molecule type" value="Genomic_DNA"/>
</dbReference>
<name>A0ABN1P6R6_9ACTN</name>
<proteinExistence type="predicted"/>
<dbReference type="PANTHER" id="PTHR42678:SF34">
    <property type="entry name" value="OS04G0183300 PROTEIN"/>
    <property type="match status" value="1"/>
</dbReference>
<dbReference type="PANTHER" id="PTHR42678">
    <property type="entry name" value="AMIDASE"/>
    <property type="match status" value="1"/>
</dbReference>
<sequence>MGLAAATAPWVTSATDAAAGGTATQGRAAQGTATQAAGAQPDGPGIAELAHQMVVGRISAVELTRYYLERIERIDRRGPGLRAVIEVNPDAMREARRLDAERRTRGVRGPLHGLPMLMKDLFDTADRMHTTAGSLALEGGRPKVDSAVAAKLRAAGAVLLGKTNLSEWAGGISITHHPGWSARGGQTRNPYKLDRSPSESSSGTAVAAAANLCVAGIGTETNGSIVDPAAANSVVGVKPTVGLISRAGMIQGVPSQDSVGPIARTVRDAAIVLGALAGVDERDPATKASRGHLHLDYTQFLDDDGLRGARIGVPREVYFGYSSHADEIAEQAIEVMRKAGATIVDPANIPTAQQLEDTETSIVVQAYEAKRAINRYLSTTPGDHPRSLPELIAFNREHADRELLYVRQDGLEAIQALDFSDAEYRAALATNHRLSRTEGIDAVLRQHRLDALVMPTSAPPGKIDLINGDNYLGGSSTPAALAGYPAINVPAGFAFGLPVGITFIGTAWSEPVLLRLAHAYEQKSQARHTPTYRPADIGL</sequence>
<feature type="region of interest" description="Disordered" evidence="1">
    <location>
        <begin position="176"/>
        <end position="200"/>
    </location>
</feature>
<evidence type="ECO:0000259" key="2">
    <source>
        <dbReference type="Pfam" id="PF01425"/>
    </source>
</evidence>
<dbReference type="SUPFAM" id="SSF75304">
    <property type="entry name" value="Amidase signature (AS) enzymes"/>
    <property type="match status" value="1"/>
</dbReference>
<keyword evidence="4" id="KW-1185">Reference proteome</keyword>
<dbReference type="Pfam" id="PF01425">
    <property type="entry name" value="Amidase"/>
    <property type="match status" value="1"/>
</dbReference>
<evidence type="ECO:0000313" key="4">
    <source>
        <dbReference type="Proteomes" id="UP001500542"/>
    </source>
</evidence>
<dbReference type="Gene3D" id="3.90.1300.10">
    <property type="entry name" value="Amidase signature (AS) domain"/>
    <property type="match status" value="1"/>
</dbReference>
<evidence type="ECO:0000256" key="1">
    <source>
        <dbReference type="SAM" id="MobiDB-lite"/>
    </source>
</evidence>
<dbReference type="NCBIfam" id="NF006006">
    <property type="entry name" value="PRK08137.1"/>
    <property type="match status" value="1"/>
</dbReference>
<dbReference type="Proteomes" id="UP001500542">
    <property type="component" value="Unassembled WGS sequence"/>
</dbReference>
<feature type="region of interest" description="Disordered" evidence="1">
    <location>
        <begin position="18"/>
        <end position="40"/>
    </location>
</feature>
<accession>A0ABN1P6R6</accession>
<dbReference type="InterPro" id="IPR036928">
    <property type="entry name" value="AS_sf"/>
</dbReference>
<comment type="caution">
    <text evidence="3">The sequence shown here is derived from an EMBL/GenBank/DDBJ whole genome shotgun (WGS) entry which is preliminary data.</text>
</comment>